<keyword evidence="3" id="KW-0547">Nucleotide-binding</keyword>
<feature type="region of interest" description="Disordered" evidence="6">
    <location>
        <begin position="1336"/>
        <end position="1372"/>
    </location>
</feature>
<dbReference type="Pfam" id="PF00566">
    <property type="entry name" value="RabGAP-TBC"/>
    <property type="match status" value="1"/>
</dbReference>
<dbReference type="InterPro" id="IPR000195">
    <property type="entry name" value="Rab-GAP-TBC_dom"/>
</dbReference>
<evidence type="ECO:0000256" key="2">
    <source>
        <dbReference type="ARBA" id="ARBA00022679"/>
    </source>
</evidence>
<dbReference type="InterPro" id="IPR035969">
    <property type="entry name" value="Rab-GAP_TBC_sf"/>
</dbReference>
<dbReference type="Gene3D" id="3.10.110.10">
    <property type="entry name" value="Ubiquitin Conjugating Enzyme"/>
    <property type="match status" value="1"/>
</dbReference>
<dbReference type="OrthoDB" id="294251at2759"/>
<evidence type="ECO:0000256" key="6">
    <source>
        <dbReference type="SAM" id="MobiDB-lite"/>
    </source>
</evidence>
<dbReference type="GO" id="GO:0005096">
    <property type="term" value="F:GTPase activator activity"/>
    <property type="evidence" value="ECO:0007669"/>
    <property type="project" value="TreeGrafter"/>
</dbReference>
<dbReference type="Gene3D" id="1.10.8.270">
    <property type="entry name" value="putative rabgap domain of human tbc1 domain family member 14 like domains"/>
    <property type="match status" value="1"/>
</dbReference>
<evidence type="ECO:0000313" key="9">
    <source>
        <dbReference type="EMBL" id="KAF2133200.1"/>
    </source>
</evidence>
<feature type="compositionally biased region" description="Polar residues" evidence="6">
    <location>
        <begin position="444"/>
        <end position="460"/>
    </location>
</feature>
<accession>A0A6A6AN38</accession>
<dbReference type="GO" id="GO:0005524">
    <property type="term" value="F:ATP binding"/>
    <property type="evidence" value="ECO:0007669"/>
    <property type="project" value="UniProtKB-KW"/>
</dbReference>
<feature type="region of interest" description="Disordered" evidence="6">
    <location>
        <begin position="543"/>
        <end position="606"/>
    </location>
</feature>
<sequence>MSTGAKKRIMKEYGECMADTPTGMKINFDEQNMTKWEVLMDGPAQSVYAGGHFKLEITFPTEYPFKPPVVSFRTKIYHPNVSNDDKGSMCLGLLRPDEWKPPNKVVSVLRLIQTLLIEPNPDDSIEPSIANEYRENRAAFEKSAKDWVKRYAKFPANGGERGLYLGKGCLGADFVYQVGTYGSVWRAQQNELGARGLGQARESGLVVDGGCVLVAARRSKATARTGSAVQKGVAWQQDWLAAGGGAGLAAGAVTLGGRDSGSDFDSASLYTVPFLASILLPAATSVGPLATVSCCSRRLRPHTPHENAHPHARLRFAAPRENAPAKHRLFSLHHVHDHVLPTRMSRIVRGPTLSVSAPAPWPQRPYAAYAPQGFGAGRSKQPMRLQMDAARHPAPLSPLNKGPARAERYAASPTMGPTMLRQPGVPASPDLRAIFNPLASNPVNQDGPTWDSASEDTSGAVSPHRTRGMTASSQTSFVASPPLRSVTSIPDYAQYRGGERSNLSGTYKPNRGVPNWSHTDYYPPPPAHRHFRNEELRSSFKSGWTNTEASGTERSSIATARSSVGSERQPSIYSRDQSRDRLRDRDDSPETVPTSDTAEEEDQLNAVDDVLDSYYYDEEDENESNDFVDQSARHRRSPSPAHLDLEPPGLSQTPSRDLDSLDSFRSLENLKQWDQHQSSYPENRSDDDADRADSANQHMAVDPTLGTAEPHTLNMLCGVRDDGAVERKSLEMNHLPPLHAASPLQAQHRPRDLETMTGQSNKRQSKALHRCSEELPRRVSVSLQALALGAPSSFSRPNRISQNIQHSRGASANRPQLREMHRQITNLPPLPSKKSRMSRQDWAEIEAYSKRYSKRPSVSRLYSSESVNKDLIPGIQSPPIRVSQALPEVDEDEAIPRRASTSVYDRKSTLFNLGVAFPPSTTTPRGNGGFGLSAPAHMGRANSVLLREKKSPAERDRYGFKKASDKISVQEYNAWAVKYEEHISRRRNKWIALMTKQGLSTTDPTRFPEVSEKVRRYARKGYPPEWRGAMWWYYSGGQHLVKQKEMVGLYASLVARVNQDELNKDDKDAIERDLDRTFPDNIHFRPEPATDLLDGESDDEPSLIQDLREVLSCFALNNPNIGYCQSLNFIAGLLLLFLKQDKEKAFVLLTIITRNHLPGAHARNLANTEVNVLMMLIKDFLPKVWASINDTDLINSGAGSNAHPSSKFARQPTVSLSCTSWFMSIFVGELPIETVLRVWDAFLYDGPRILYRYALAIFKLGEPEIRKYHPGDGELFMTVQNLPRTSCLDPNILHDFAFVKRGFGNLTQEVIDQKRRFWRDQSKIAHQASVKSIRPIQLQVPPKDDDTDTESGRRPFGLRRKASRKFRTMRGR</sequence>
<dbReference type="PROSITE" id="PS50086">
    <property type="entry name" value="TBC_RABGAP"/>
    <property type="match status" value="1"/>
</dbReference>
<evidence type="ECO:0000259" key="8">
    <source>
        <dbReference type="PROSITE" id="PS50127"/>
    </source>
</evidence>
<feature type="domain" description="UBC core" evidence="8">
    <location>
        <begin position="4"/>
        <end position="153"/>
    </location>
</feature>
<dbReference type="PANTHER" id="PTHR47219">
    <property type="entry name" value="RAB GTPASE-ACTIVATING PROTEIN 1-LIKE"/>
    <property type="match status" value="1"/>
</dbReference>
<dbReference type="InterPro" id="IPR050302">
    <property type="entry name" value="Rab_GAP_TBC_domain"/>
</dbReference>
<reference evidence="9" key="1">
    <citation type="journal article" date="2020" name="Stud. Mycol.">
        <title>101 Dothideomycetes genomes: a test case for predicting lifestyles and emergence of pathogens.</title>
        <authorList>
            <person name="Haridas S."/>
            <person name="Albert R."/>
            <person name="Binder M."/>
            <person name="Bloem J."/>
            <person name="Labutti K."/>
            <person name="Salamov A."/>
            <person name="Andreopoulos B."/>
            <person name="Baker S."/>
            <person name="Barry K."/>
            <person name="Bills G."/>
            <person name="Bluhm B."/>
            <person name="Cannon C."/>
            <person name="Castanera R."/>
            <person name="Culley D."/>
            <person name="Daum C."/>
            <person name="Ezra D."/>
            <person name="Gonzalez J."/>
            <person name="Henrissat B."/>
            <person name="Kuo A."/>
            <person name="Liang C."/>
            <person name="Lipzen A."/>
            <person name="Lutzoni F."/>
            <person name="Magnuson J."/>
            <person name="Mondo S."/>
            <person name="Nolan M."/>
            <person name="Ohm R."/>
            <person name="Pangilinan J."/>
            <person name="Park H.-J."/>
            <person name="Ramirez L."/>
            <person name="Alfaro M."/>
            <person name="Sun H."/>
            <person name="Tritt A."/>
            <person name="Yoshinaga Y."/>
            <person name="Zwiers L.-H."/>
            <person name="Turgeon B."/>
            <person name="Goodwin S."/>
            <person name="Spatafora J."/>
            <person name="Crous P."/>
            <person name="Grigoriev I."/>
        </authorList>
    </citation>
    <scope>NUCLEOTIDE SEQUENCE</scope>
    <source>
        <strain evidence="9">CBS 119687</strain>
    </source>
</reference>
<keyword evidence="10" id="KW-1185">Reference proteome</keyword>
<dbReference type="EMBL" id="ML977499">
    <property type="protein sequence ID" value="KAF2133200.1"/>
    <property type="molecule type" value="Genomic_DNA"/>
</dbReference>
<feature type="compositionally biased region" description="Acidic residues" evidence="6">
    <location>
        <begin position="597"/>
        <end position="606"/>
    </location>
</feature>
<dbReference type="PANTHER" id="PTHR47219:SF9">
    <property type="entry name" value="GTPASE ACTIVATING PROTEIN AND CENTROSOME-ASSOCIATED, ISOFORM B"/>
    <property type="match status" value="1"/>
</dbReference>
<dbReference type="PROSITE" id="PS50127">
    <property type="entry name" value="UBC_2"/>
    <property type="match status" value="1"/>
</dbReference>
<gene>
    <name evidence="9" type="ORF">P153DRAFT_353604</name>
</gene>
<dbReference type="SUPFAM" id="SSF54495">
    <property type="entry name" value="UBC-like"/>
    <property type="match status" value="1"/>
</dbReference>
<dbReference type="RefSeq" id="XP_033527587.1">
    <property type="nucleotide sequence ID" value="XM_033666450.1"/>
</dbReference>
<protein>
    <recommendedName>
        <fullName evidence="1">E2 ubiquitin-conjugating enzyme</fullName>
        <ecNumber evidence="1">2.3.2.23</ecNumber>
    </recommendedName>
</protein>
<dbReference type="InterPro" id="IPR016135">
    <property type="entry name" value="UBQ-conjugating_enzyme/RWD"/>
</dbReference>
<dbReference type="GO" id="GO:0031267">
    <property type="term" value="F:small GTPase binding"/>
    <property type="evidence" value="ECO:0007669"/>
    <property type="project" value="TreeGrafter"/>
</dbReference>
<evidence type="ECO:0000256" key="4">
    <source>
        <dbReference type="ARBA" id="ARBA00022786"/>
    </source>
</evidence>
<feature type="compositionally biased region" description="Basic residues" evidence="6">
    <location>
        <begin position="1356"/>
        <end position="1372"/>
    </location>
</feature>
<dbReference type="Pfam" id="PF00179">
    <property type="entry name" value="UQ_con"/>
    <property type="match status" value="1"/>
</dbReference>
<proteinExistence type="predicted"/>
<dbReference type="Gene3D" id="1.10.472.80">
    <property type="entry name" value="Ypt/Rab-GAP domain of gyp1p, domain 3"/>
    <property type="match status" value="1"/>
</dbReference>
<organism evidence="9 10">
    <name type="scientific">Dothidotthia symphoricarpi CBS 119687</name>
    <dbReference type="NCBI Taxonomy" id="1392245"/>
    <lineage>
        <taxon>Eukaryota</taxon>
        <taxon>Fungi</taxon>
        <taxon>Dikarya</taxon>
        <taxon>Ascomycota</taxon>
        <taxon>Pezizomycotina</taxon>
        <taxon>Dothideomycetes</taxon>
        <taxon>Pleosporomycetidae</taxon>
        <taxon>Pleosporales</taxon>
        <taxon>Dothidotthiaceae</taxon>
        <taxon>Dothidotthia</taxon>
    </lineage>
</organism>
<dbReference type="EC" id="2.3.2.23" evidence="1"/>
<keyword evidence="4" id="KW-0833">Ubl conjugation pathway</keyword>
<dbReference type="SMART" id="SM00164">
    <property type="entry name" value="TBC"/>
    <property type="match status" value="1"/>
</dbReference>
<feature type="region of interest" description="Disordered" evidence="6">
    <location>
        <begin position="618"/>
        <end position="693"/>
    </location>
</feature>
<dbReference type="SUPFAM" id="SSF47923">
    <property type="entry name" value="Ypt/Rab-GAP domain of gyp1p"/>
    <property type="match status" value="2"/>
</dbReference>
<feature type="domain" description="Rab-GAP TBC" evidence="7">
    <location>
        <begin position="1021"/>
        <end position="1246"/>
    </location>
</feature>
<feature type="compositionally biased region" description="Polar residues" evidence="6">
    <location>
        <begin position="543"/>
        <end position="572"/>
    </location>
</feature>
<keyword evidence="5" id="KW-0067">ATP-binding</keyword>
<evidence type="ECO:0000256" key="1">
    <source>
        <dbReference type="ARBA" id="ARBA00012486"/>
    </source>
</evidence>
<dbReference type="SMART" id="SM00212">
    <property type="entry name" value="UBCc"/>
    <property type="match status" value="1"/>
</dbReference>
<feature type="region of interest" description="Disordered" evidence="6">
    <location>
        <begin position="792"/>
        <end position="816"/>
    </location>
</feature>
<name>A0A6A6AN38_9PLEO</name>
<dbReference type="GeneID" id="54406882"/>
<keyword evidence="2" id="KW-0808">Transferase</keyword>
<evidence type="ECO:0000256" key="3">
    <source>
        <dbReference type="ARBA" id="ARBA00022741"/>
    </source>
</evidence>
<dbReference type="InterPro" id="IPR000608">
    <property type="entry name" value="UBC"/>
</dbReference>
<dbReference type="Proteomes" id="UP000799771">
    <property type="component" value="Unassembled WGS sequence"/>
</dbReference>
<evidence type="ECO:0000313" key="10">
    <source>
        <dbReference type="Proteomes" id="UP000799771"/>
    </source>
</evidence>
<feature type="compositionally biased region" description="Polar residues" evidence="6">
    <location>
        <begin position="469"/>
        <end position="478"/>
    </location>
</feature>
<evidence type="ECO:0000256" key="5">
    <source>
        <dbReference type="ARBA" id="ARBA00022840"/>
    </source>
</evidence>
<feature type="compositionally biased region" description="Basic and acidic residues" evidence="6">
    <location>
        <begin position="576"/>
        <end position="588"/>
    </location>
</feature>
<dbReference type="FunFam" id="3.10.110.10:FF:000060">
    <property type="entry name" value="Ubiquitin conjugating enzyme (UbcB)"/>
    <property type="match status" value="1"/>
</dbReference>
<feature type="compositionally biased region" description="Polar residues" evidence="6">
    <location>
        <begin position="792"/>
        <end position="814"/>
    </location>
</feature>
<feature type="region of interest" description="Disordered" evidence="6">
    <location>
        <begin position="444"/>
        <end position="520"/>
    </location>
</feature>
<dbReference type="GO" id="GO:0061631">
    <property type="term" value="F:ubiquitin conjugating enzyme activity"/>
    <property type="evidence" value="ECO:0007669"/>
    <property type="project" value="UniProtKB-EC"/>
</dbReference>
<evidence type="ECO:0000259" key="7">
    <source>
        <dbReference type="PROSITE" id="PS50086"/>
    </source>
</evidence>